<dbReference type="RefSeq" id="WP_082719715.1">
    <property type="nucleotide sequence ID" value="NZ_JBHSCR010000036.1"/>
</dbReference>
<organism evidence="1 2">
    <name type="scientific">Kordiimonas lipolytica</name>
    <dbReference type="NCBI Taxonomy" id="1662421"/>
    <lineage>
        <taxon>Bacteria</taxon>
        <taxon>Pseudomonadati</taxon>
        <taxon>Pseudomonadota</taxon>
        <taxon>Alphaproteobacteria</taxon>
        <taxon>Kordiimonadales</taxon>
        <taxon>Kordiimonadaceae</taxon>
        <taxon>Kordiimonas</taxon>
    </lineage>
</organism>
<evidence type="ECO:0000313" key="1">
    <source>
        <dbReference type="EMBL" id="MFC4349843.1"/>
    </source>
</evidence>
<protein>
    <recommendedName>
        <fullName evidence="3">PAS domain-containing protein</fullName>
    </recommendedName>
</protein>
<comment type="caution">
    <text evidence="1">The sequence shown here is derived from an EMBL/GenBank/DDBJ whole genome shotgun (WGS) entry which is preliminary data.</text>
</comment>
<proteinExistence type="predicted"/>
<reference evidence="2" key="1">
    <citation type="journal article" date="2019" name="Int. J. Syst. Evol. Microbiol.">
        <title>The Global Catalogue of Microorganisms (GCM) 10K type strain sequencing project: providing services to taxonomists for standard genome sequencing and annotation.</title>
        <authorList>
            <consortium name="The Broad Institute Genomics Platform"/>
            <consortium name="The Broad Institute Genome Sequencing Center for Infectious Disease"/>
            <person name="Wu L."/>
            <person name="Ma J."/>
        </authorList>
    </citation>
    <scope>NUCLEOTIDE SEQUENCE [LARGE SCALE GENOMIC DNA]</scope>
    <source>
        <strain evidence="2">CGMCC 1.15304</strain>
    </source>
</reference>
<keyword evidence="2" id="KW-1185">Reference proteome</keyword>
<accession>A0ABV8UHA8</accession>
<sequence length="190" mass="20749">MGPAGLISGFQEGKISSFDSTTDRIGSKDGYGNGDYFLYPAADAPVFGDDFSSILKHFASCRGARAFNQKKDVSPAALKAYLPWISLVEPIWGGDGRMADARVTLHGSAVAGAYSEITHQRVREVHQPDVADRVIASMQHAVEIKTPVIGVSEERKVDPPVRLHILYVPLSEDGETVNRFMSYVRLDPLD</sequence>
<dbReference type="Proteomes" id="UP001595776">
    <property type="component" value="Unassembled WGS sequence"/>
</dbReference>
<name>A0ABV8UHA8_9PROT</name>
<evidence type="ECO:0008006" key="3">
    <source>
        <dbReference type="Google" id="ProtNLM"/>
    </source>
</evidence>
<evidence type="ECO:0000313" key="2">
    <source>
        <dbReference type="Proteomes" id="UP001595776"/>
    </source>
</evidence>
<gene>
    <name evidence="1" type="ORF">ACFO5Q_18485</name>
</gene>
<dbReference type="EMBL" id="JBHSCR010000036">
    <property type="protein sequence ID" value="MFC4349843.1"/>
    <property type="molecule type" value="Genomic_DNA"/>
</dbReference>